<dbReference type="Gene3D" id="3.40.1280.10">
    <property type="match status" value="1"/>
</dbReference>
<dbReference type="Proteomes" id="UP000643810">
    <property type="component" value="Unassembled WGS sequence"/>
</dbReference>
<keyword evidence="5" id="KW-1185">Reference proteome</keyword>
<proteinExistence type="predicted"/>
<name>A0ABR7GJ27_9FIRM</name>
<dbReference type="Pfam" id="PF00588">
    <property type="entry name" value="SpoU_methylase"/>
    <property type="match status" value="1"/>
</dbReference>
<dbReference type="InterPro" id="IPR001537">
    <property type="entry name" value="SpoU_MeTrfase"/>
</dbReference>
<evidence type="ECO:0000259" key="3">
    <source>
        <dbReference type="Pfam" id="PF00588"/>
    </source>
</evidence>
<dbReference type="PANTHER" id="PTHR43191">
    <property type="entry name" value="RRNA METHYLTRANSFERASE 3"/>
    <property type="match status" value="1"/>
</dbReference>
<keyword evidence="1 4" id="KW-0489">Methyltransferase</keyword>
<dbReference type="InterPro" id="IPR051259">
    <property type="entry name" value="rRNA_Methyltransferase"/>
</dbReference>
<feature type="domain" description="tRNA/rRNA methyltransferase SpoU type" evidence="3">
    <location>
        <begin position="120"/>
        <end position="264"/>
    </location>
</feature>
<reference evidence="4 5" key="1">
    <citation type="submission" date="2020-08" db="EMBL/GenBank/DDBJ databases">
        <title>Genome public.</title>
        <authorList>
            <person name="Liu C."/>
            <person name="Sun Q."/>
        </authorList>
    </citation>
    <scope>NUCLEOTIDE SEQUENCE [LARGE SCALE GENOMIC DNA]</scope>
    <source>
        <strain evidence="4 5">NSJ-9</strain>
    </source>
</reference>
<evidence type="ECO:0000256" key="1">
    <source>
        <dbReference type="ARBA" id="ARBA00022603"/>
    </source>
</evidence>
<dbReference type="SUPFAM" id="SSF55315">
    <property type="entry name" value="L30e-like"/>
    <property type="match status" value="1"/>
</dbReference>
<dbReference type="InterPro" id="IPR029064">
    <property type="entry name" value="Ribosomal_eL30-like_sf"/>
</dbReference>
<accession>A0ABR7GJ27</accession>
<sequence>MIEITDLHIPQLDMYIDKKEAQLLHYFEPEPGLFIAESPNVILRALEAGYEPISILMEKRQVEKKAGEVLKKVGDIPIYVADLSVLTQITGFQLARGMLCAMRRKPMPTVESICQGKRRIAILEEVVNPTNVGAIFRSAAALGMDGILLTHGCADPLYRRACRVSMGTVFQIPWTYLSKEAWYEETGHLLQQMGYKTVAMALKEDSYAVDDPKLLAEERLAVVLGTEGDGLAKETIADCDYTVCIPMMHGVDSLNVAAASAVAFWELGKTGADQKNV</sequence>
<keyword evidence="2" id="KW-0808">Transferase</keyword>
<dbReference type="PANTHER" id="PTHR43191:SF12">
    <property type="entry name" value="RRNA METHYLASE"/>
    <property type="match status" value="1"/>
</dbReference>
<dbReference type="SUPFAM" id="SSF75217">
    <property type="entry name" value="alpha/beta knot"/>
    <property type="match status" value="1"/>
</dbReference>
<comment type="caution">
    <text evidence="4">The sequence shown here is derived from an EMBL/GenBank/DDBJ whole genome shotgun (WGS) entry which is preliminary data.</text>
</comment>
<protein>
    <submittedName>
        <fullName evidence="4">RNA methyltransferase</fullName>
    </submittedName>
</protein>
<dbReference type="Gene3D" id="3.30.1330.30">
    <property type="match status" value="1"/>
</dbReference>
<dbReference type="CDD" id="cd18095">
    <property type="entry name" value="SpoU-like_rRNA-MTase"/>
    <property type="match status" value="1"/>
</dbReference>
<evidence type="ECO:0000313" key="4">
    <source>
        <dbReference type="EMBL" id="MBC5687272.1"/>
    </source>
</evidence>
<evidence type="ECO:0000256" key="2">
    <source>
        <dbReference type="ARBA" id="ARBA00022679"/>
    </source>
</evidence>
<dbReference type="GO" id="GO:0032259">
    <property type="term" value="P:methylation"/>
    <property type="evidence" value="ECO:0007669"/>
    <property type="project" value="UniProtKB-KW"/>
</dbReference>
<dbReference type="GO" id="GO:0008168">
    <property type="term" value="F:methyltransferase activity"/>
    <property type="evidence" value="ECO:0007669"/>
    <property type="project" value="UniProtKB-KW"/>
</dbReference>
<dbReference type="InterPro" id="IPR029028">
    <property type="entry name" value="Alpha/beta_knot_MTases"/>
</dbReference>
<dbReference type="EMBL" id="JACOPG010000005">
    <property type="protein sequence ID" value="MBC5687272.1"/>
    <property type="molecule type" value="Genomic_DNA"/>
</dbReference>
<dbReference type="InterPro" id="IPR029026">
    <property type="entry name" value="tRNA_m1G_MTases_N"/>
</dbReference>
<organism evidence="4 5">
    <name type="scientific">Roseburia lenta</name>
    <dbReference type="NCBI Taxonomy" id="2763061"/>
    <lineage>
        <taxon>Bacteria</taxon>
        <taxon>Bacillati</taxon>
        <taxon>Bacillota</taxon>
        <taxon>Clostridia</taxon>
        <taxon>Lachnospirales</taxon>
        <taxon>Lachnospiraceae</taxon>
        <taxon>Roseburia</taxon>
    </lineage>
</organism>
<evidence type="ECO:0000313" key="5">
    <source>
        <dbReference type="Proteomes" id="UP000643810"/>
    </source>
</evidence>
<gene>
    <name evidence="4" type="ORF">H8R94_11795</name>
</gene>
<dbReference type="RefSeq" id="WP_186854737.1">
    <property type="nucleotide sequence ID" value="NZ_JACOPG010000005.1"/>
</dbReference>